<feature type="region of interest" description="Disordered" evidence="1">
    <location>
        <begin position="311"/>
        <end position="346"/>
    </location>
</feature>
<evidence type="ECO:0000313" key="3">
    <source>
        <dbReference type="EMBL" id="CAL8072049.1"/>
    </source>
</evidence>
<feature type="region of interest" description="Disordered" evidence="1">
    <location>
        <begin position="130"/>
        <end position="151"/>
    </location>
</feature>
<dbReference type="EMBL" id="CAXLJM020000007">
    <property type="protein sequence ID" value="CAL8072049.1"/>
    <property type="molecule type" value="Genomic_DNA"/>
</dbReference>
<protein>
    <submittedName>
        <fullName evidence="3">Uncharacterized protein</fullName>
    </submittedName>
</protein>
<name>A0ABP1PSH2_9HEXA</name>
<feature type="compositionally biased region" description="Acidic residues" evidence="1">
    <location>
        <begin position="136"/>
        <end position="145"/>
    </location>
</feature>
<proteinExistence type="predicted"/>
<reference evidence="3 4" key="1">
    <citation type="submission" date="2024-08" db="EMBL/GenBank/DDBJ databases">
        <authorList>
            <person name="Cucini C."/>
            <person name="Frati F."/>
        </authorList>
    </citation>
    <scope>NUCLEOTIDE SEQUENCE [LARGE SCALE GENOMIC DNA]</scope>
</reference>
<feature type="compositionally biased region" description="Pro residues" evidence="1">
    <location>
        <begin position="314"/>
        <end position="325"/>
    </location>
</feature>
<feature type="transmembrane region" description="Helical" evidence="2">
    <location>
        <begin position="59"/>
        <end position="84"/>
    </location>
</feature>
<keyword evidence="2" id="KW-0472">Membrane</keyword>
<keyword evidence="2" id="KW-0812">Transmembrane</keyword>
<comment type="caution">
    <text evidence="3">The sequence shown here is derived from an EMBL/GenBank/DDBJ whole genome shotgun (WGS) entry which is preliminary data.</text>
</comment>
<evidence type="ECO:0000256" key="1">
    <source>
        <dbReference type="SAM" id="MobiDB-lite"/>
    </source>
</evidence>
<keyword evidence="4" id="KW-1185">Reference proteome</keyword>
<evidence type="ECO:0000313" key="4">
    <source>
        <dbReference type="Proteomes" id="UP001642540"/>
    </source>
</evidence>
<sequence length="431" mass="49218">MLSVRNAKCSNPSSLDSNIFKYPPNVVPGDVFPIIRSRVHLFTPGTVLFQIVDVILPNIIGSLIFLFFLSTSVFLCFSVLRLMYLDKLKPYKLKKLRALGKHHHYYRHQGDFEGKKVKRVRRKSNTRLLKRNGKDEVDDEDEDDVSLTHPPGQQLSYTAPPWSSAHGETYPEVIDLMHGNNKATLPQLSHFPSEFPRLYTGGKGQGSRIPILVNKRHTAWGWTSDWYRKQLIDENKTAEAVHKLQASRSLLSTRVSEKLSIKPSYHEPRTPTTLSREFIEPVQTLYRAPSPLNEPLPSSPEPDIQERKVELALPPRPPPSPPPVTPDRLESNRIKPTVPDNRSYYERKQSIASRYTFRLQGITSTLHTEIPKQQSKKCCNKLMILRAGPRKKASQIEVIRQQRKSSGANESPASLLRQKVEDKRNTSINKD</sequence>
<accession>A0ABP1PSH2</accession>
<dbReference type="Proteomes" id="UP001642540">
    <property type="component" value="Unassembled WGS sequence"/>
</dbReference>
<gene>
    <name evidence="3" type="ORF">ODALV1_LOCUS1976</name>
</gene>
<organism evidence="3 4">
    <name type="scientific">Orchesella dallaii</name>
    <dbReference type="NCBI Taxonomy" id="48710"/>
    <lineage>
        <taxon>Eukaryota</taxon>
        <taxon>Metazoa</taxon>
        <taxon>Ecdysozoa</taxon>
        <taxon>Arthropoda</taxon>
        <taxon>Hexapoda</taxon>
        <taxon>Collembola</taxon>
        <taxon>Entomobryomorpha</taxon>
        <taxon>Entomobryoidea</taxon>
        <taxon>Orchesellidae</taxon>
        <taxon>Orchesellinae</taxon>
        <taxon>Orchesella</taxon>
    </lineage>
</organism>
<feature type="compositionally biased region" description="Basic and acidic residues" evidence="1">
    <location>
        <begin position="418"/>
        <end position="431"/>
    </location>
</feature>
<evidence type="ECO:0000256" key="2">
    <source>
        <dbReference type="SAM" id="Phobius"/>
    </source>
</evidence>
<keyword evidence="2" id="KW-1133">Transmembrane helix</keyword>
<feature type="region of interest" description="Disordered" evidence="1">
    <location>
        <begin position="390"/>
        <end position="431"/>
    </location>
</feature>